<dbReference type="PANTHER" id="PTHR42978">
    <property type="entry name" value="QUORUM-QUENCHING LACTONASE YTNP-RELATED-RELATED"/>
    <property type="match status" value="1"/>
</dbReference>
<organism evidence="7 8">
    <name type="scientific">Bordetella ansorpii</name>
    <dbReference type="NCBI Taxonomy" id="288768"/>
    <lineage>
        <taxon>Bacteria</taxon>
        <taxon>Pseudomonadati</taxon>
        <taxon>Pseudomonadota</taxon>
        <taxon>Betaproteobacteria</taxon>
        <taxon>Burkholderiales</taxon>
        <taxon>Alcaligenaceae</taxon>
        <taxon>Bordetella</taxon>
    </lineage>
</organism>
<name>A0A157NDF4_9BORD</name>
<dbReference type="OrthoDB" id="9803916at2"/>
<dbReference type="InterPro" id="IPR051013">
    <property type="entry name" value="MBL_superfamily_lactonases"/>
</dbReference>
<gene>
    <name evidence="7" type="primary">aiiA</name>
    <name evidence="7" type="ORF">SAMEA1982600_01578</name>
</gene>
<dbReference type="EC" id="3.1.1.81" evidence="7"/>
<evidence type="ECO:0000313" key="8">
    <source>
        <dbReference type="Proteomes" id="UP000077037"/>
    </source>
</evidence>
<sequence length="256" mass="27806">MYQIDILIQGYPGRAVCHGGLGWSTTTLLRHDGRNILVDVGAFGVRHLLGQQLKACGVAPGDITDVVLTHAHYDHAVNFTLFPNATVWIGAKELDWAAAQPPGFNPLPELYVRELAQRDRVRRLQDGEGFLPGMTAVAAPGHTPGHLLFHVEAEGQTILFTGDAAKNRAELVSGTVADTGDREASHASLAQIWALWRRRPDTLLVPGHDVGMKLDGAGKPYYVGERQAAINAWFGDDLTAQCIDLCCAPQLKRFSV</sequence>
<comment type="cofactor">
    <cofactor evidence="1">
        <name>Zn(2+)</name>
        <dbReference type="ChEBI" id="CHEBI:29105"/>
    </cofactor>
</comment>
<proteinExistence type="inferred from homology"/>
<dbReference type="PANTHER" id="PTHR42978:SF2">
    <property type="entry name" value="102 KBASES UNSTABLE REGION: FROM 1 TO 119443"/>
    <property type="match status" value="1"/>
</dbReference>
<dbReference type="SMART" id="SM00849">
    <property type="entry name" value="Lactamase_B"/>
    <property type="match status" value="1"/>
</dbReference>
<dbReference type="EMBL" id="FKBS01000014">
    <property type="protein sequence ID" value="SAI19293.1"/>
    <property type="molecule type" value="Genomic_DNA"/>
</dbReference>
<dbReference type="Proteomes" id="UP000077037">
    <property type="component" value="Unassembled WGS sequence"/>
</dbReference>
<keyword evidence="5" id="KW-0862">Zinc</keyword>
<evidence type="ECO:0000259" key="6">
    <source>
        <dbReference type="SMART" id="SM00849"/>
    </source>
</evidence>
<dbReference type="GO" id="GO:0102007">
    <property type="term" value="F:acyl-L-homoserine-lactone lactonohydrolase activity"/>
    <property type="evidence" value="ECO:0007669"/>
    <property type="project" value="UniProtKB-EC"/>
</dbReference>
<dbReference type="AlphaFoldDB" id="A0A157NDF4"/>
<dbReference type="SUPFAM" id="SSF56281">
    <property type="entry name" value="Metallo-hydrolase/oxidoreductase"/>
    <property type="match status" value="1"/>
</dbReference>
<reference evidence="7 8" key="1">
    <citation type="submission" date="2016-03" db="EMBL/GenBank/DDBJ databases">
        <authorList>
            <consortium name="Pathogen Informatics"/>
        </authorList>
    </citation>
    <scope>NUCLEOTIDE SEQUENCE [LARGE SCALE GENOMIC DNA]</scope>
    <source>
        <strain evidence="7 8">NCTC13364</strain>
    </source>
</reference>
<evidence type="ECO:0000256" key="5">
    <source>
        <dbReference type="ARBA" id="ARBA00022833"/>
    </source>
</evidence>
<comment type="similarity">
    <text evidence="2">Belongs to the metallo-beta-lactamase superfamily.</text>
</comment>
<keyword evidence="4 7" id="KW-0378">Hydrolase</keyword>
<evidence type="ECO:0000256" key="2">
    <source>
        <dbReference type="ARBA" id="ARBA00007749"/>
    </source>
</evidence>
<evidence type="ECO:0000256" key="4">
    <source>
        <dbReference type="ARBA" id="ARBA00022801"/>
    </source>
</evidence>
<protein>
    <submittedName>
        <fullName evidence="7">Metallo-beta-lactamase superfamily protein</fullName>
        <ecNumber evidence="7">3.1.1.81</ecNumber>
    </submittedName>
</protein>
<dbReference type="Gene3D" id="3.60.15.10">
    <property type="entry name" value="Ribonuclease Z/Hydroxyacylglutathione hydrolase-like"/>
    <property type="match status" value="1"/>
</dbReference>
<dbReference type="GO" id="GO:0046872">
    <property type="term" value="F:metal ion binding"/>
    <property type="evidence" value="ECO:0007669"/>
    <property type="project" value="UniProtKB-KW"/>
</dbReference>
<dbReference type="RefSeq" id="WP_066410471.1">
    <property type="nucleotide sequence ID" value="NZ_FKBS01000014.1"/>
</dbReference>
<keyword evidence="3" id="KW-0479">Metal-binding</keyword>
<accession>A0A157NDF4</accession>
<feature type="domain" description="Metallo-beta-lactamase" evidence="6">
    <location>
        <begin position="23"/>
        <end position="208"/>
    </location>
</feature>
<evidence type="ECO:0000256" key="3">
    <source>
        <dbReference type="ARBA" id="ARBA00022723"/>
    </source>
</evidence>
<evidence type="ECO:0000313" key="7">
    <source>
        <dbReference type="EMBL" id="SAI19293.1"/>
    </source>
</evidence>
<evidence type="ECO:0000256" key="1">
    <source>
        <dbReference type="ARBA" id="ARBA00001947"/>
    </source>
</evidence>
<dbReference type="InterPro" id="IPR036866">
    <property type="entry name" value="RibonucZ/Hydroxyglut_hydro"/>
</dbReference>
<dbReference type="Pfam" id="PF00753">
    <property type="entry name" value="Lactamase_B"/>
    <property type="match status" value="1"/>
</dbReference>
<dbReference type="InterPro" id="IPR001279">
    <property type="entry name" value="Metallo-B-lactamas"/>
</dbReference>